<reference evidence="1 2" key="1">
    <citation type="submission" date="2018-09" db="EMBL/GenBank/DDBJ databases">
        <title>Draft genome sequence of Buttiauxella izardii CCUG 35510T.</title>
        <authorList>
            <person name="Salva-Serra F."/>
            <person name="Marathe N."/>
            <person name="Moore E."/>
            <person name="Stadler-Svensson L."/>
            <person name="Engstrom-Jakobsson H."/>
        </authorList>
    </citation>
    <scope>NUCLEOTIDE SEQUENCE [LARGE SCALE GENOMIC DNA]</scope>
    <source>
        <strain evidence="1 2">CCUG 35510</strain>
    </source>
</reference>
<gene>
    <name evidence="1" type="ORF">D6029_03605</name>
</gene>
<evidence type="ECO:0000313" key="2">
    <source>
        <dbReference type="Proteomes" id="UP000276295"/>
    </source>
</evidence>
<dbReference type="RefSeq" id="WP_120063453.1">
    <property type="nucleotide sequence ID" value="NZ_QZWH01000006.1"/>
</dbReference>
<dbReference type="Proteomes" id="UP000276295">
    <property type="component" value="Unassembled WGS sequence"/>
</dbReference>
<evidence type="ECO:0000313" key="1">
    <source>
        <dbReference type="EMBL" id="RJT26884.1"/>
    </source>
</evidence>
<proteinExistence type="predicted"/>
<organism evidence="1 2">
    <name type="scientific">Buttiauxella izardii</name>
    <dbReference type="NCBI Taxonomy" id="82991"/>
    <lineage>
        <taxon>Bacteria</taxon>
        <taxon>Pseudomonadati</taxon>
        <taxon>Pseudomonadota</taxon>
        <taxon>Gammaproteobacteria</taxon>
        <taxon>Enterobacterales</taxon>
        <taxon>Enterobacteriaceae</taxon>
        <taxon>Buttiauxella</taxon>
    </lineage>
</organism>
<keyword evidence="2" id="KW-1185">Reference proteome</keyword>
<protein>
    <submittedName>
        <fullName evidence="1">Ead/Ea22-like family protein</fullName>
    </submittedName>
</protein>
<dbReference type="OrthoDB" id="6631567at2"/>
<dbReference type="EMBL" id="QZWH01000006">
    <property type="protein sequence ID" value="RJT26884.1"/>
    <property type="molecule type" value="Genomic_DNA"/>
</dbReference>
<accession>A0A3A5K3F2</accession>
<sequence>MDKGIEALIARVKKQTESFDTVVLKEDEAKSLIAALEQAQRNAMRYQFIRDKDAFGDESEPGLIGWDGLVELDANEFDAAIDERMAHPNIAYAPPHHNGMMQLSNELAEMKRKCVELPDEFARIAENLRTQDNRITSHPVFVIFQKEEMVVSEEFDHDRIAWVWECGDGEVEDRTARRLEALHKGCRGTRGYSRYAMKSIKRFVTACFTEDGCKDYLRQNGHNLNEPFIYVHSAYRNDEWRVIRNWLMTVGGNVEGSE</sequence>
<comment type="caution">
    <text evidence="1">The sequence shown here is derived from an EMBL/GenBank/DDBJ whole genome shotgun (WGS) entry which is preliminary data.</text>
</comment>
<dbReference type="AlphaFoldDB" id="A0A3A5K3F2"/>
<name>A0A3A5K3F2_9ENTR</name>